<reference evidence="6 7" key="1">
    <citation type="journal article" date="2016" name="Nat. Commun.">
        <title>Thousands of microbial genomes shed light on interconnected biogeochemical processes in an aquifer system.</title>
        <authorList>
            <person name="Anantharaman K."/>
            <person name="Brown C.T."/>
            <person name="Hug L.A."/>
            <person name="Sharon I."/>
            <person name="Castelle C.J."/>
            <person name="Probst A.J."/>
            <person name="Thomas B.C."/>
            <person name="Singh A."/>
            <person name="Wilkins M.J."/>
            <person name="Karaoz U."/>
            <person name="Brodie E.L."/>
            <person name="Williams K.H."/>
            <person name="Hubbard S.S."/>
            <person name="Banfield J.F."/>
        </authorList>
    </citation>
    <scope>NUCLEOTIDE SEQUENCE [LARGE SCALE GENOMIC DNA]</scope>
</reference>
<comment type="caution">
    <text evidence="6">The sequence shown here is derived from an EMBL/GenBank/DDBJ whole genome shotgun (WGS) entry which is preliminary data.</text>
</comment>
<protein>
    <recommendedName>
        <fullName evidence="4 5">Large ribosomal subunit protein uL29</fullName>
    </recommendedName>
</protein>
<keyword evidence="2 5" id="KW-0689">Ribosomal protein</keyword>
<organism evidence="6 7">
    <name type="scientific">Candidatus Sungbacteria bacterium RIFCSPHIGHO2_02_FULL_47_11</name>
    <dbReference type="NCBI Taxonomy" id="1802270"/>
    <lineage>
        <taxon>Bacteria</taxon>
        <taxon>Candidatus Sungiibacteriota</taxon>
    </lineage>
</organism>
<dbReference type="GO" id="GO:1990904">
    <property type="term" value="C:ribonucleoprotein complex"/>
    <property type="evidence" value="ECO:0007669"/>
    <property type="project" value="UniProtKB-KW"/>
</dbReference>
<evidence type="ECO:0000313" key="6">
    <source>
        <dbReference type="EMBL" id="OHA00390.1"/>
    </source>
</evidence>
<proteinExistence type="inferred from homology"/>
<dbReference type="HAMAP" id="MF_00374">
    <property type="entry name" value="Ribosomal_uL29"/>
    <property type="match status" value="1"/>
</dbReference>
<dbReference type="EMBL" id="MHQI01000017">
    <property type="protein sequence ID" value="OHA00390.1"/>
    <property type="molecule type" value="Genomic_DNA"/>
</dbReference>
<evidence type="ECO:0000313" key="7">
    <source>
        <dbReference type="Proteomes" id="UP000179023"/>
    </source>
</evidence>
<accession>A0A1G2KLS3</accession>
<name>A0A1G2KLS3_9BACT</name>
<comment type="similarity">
    <text evidence="1 5">Belongs to the universal ribosomal protein uL29 family.</text>
</comment>
<evidence type="ECO:0000256" key="3">
    <source>
        <dbReference type="ARBA" id="ARBA00023274"/>
    </source>
</evidence>
<dbReference type="NCBIfam" id="TIGR00012">
    <property type="entry name" value="L29"/>
    <property type="match status" value="1"/>
</dbReference>
<keyword evidence="3 5" id="KW-0687">Ribonucleoprotein</keyword>
<dbReference type="AlphaFoldDB" id="A0A1G2KLS3"/>
<evidence type="ECO:0000256" key="5">
    <source>
        <dbReference type="HAMAP-Rule" id="MF_00374"/>
    </source>
</evidence>
<dbReference type="Gene3D" id="1.10.287.310">
    <property type="match status" value="1"/>
</dbReference>
<dbReference type="SUPFAM" id="SSF46561">
    <property type="entry name" value="Ribosomal protein L29 (L29p)"/>
    <property type="match status" value="1"/>
</dbReference>
<evidence type="ECO:0000256" key="1">
    <source>
        <dbReference type="ARBA" id="ARBA00009254"/>
    </source>
</evidence>
<sequence length="60" mass="7060">MKVTELRQKSSKGLQELLQEKRQRVDELRFLLRQKKVKNVKEVAGVKKDIARILTLLKSL</sequence>
<dbReference type="InterPro" id="IPR036049">
    <property type="entry name" value="Ribosomal_uL29_sf"/>
</dbReference>
<dbReference type="GO" id="GO:0006412">
    <property type="term" value="P:translation"/>
    <property type="evidence" value="ECO:0007669"/>
    <property type="project" value="UniProtKB-UniRule"/>
</dbReference>
<evidence type="ECO:0000256" key="2">
    <source>
        <dbReference type="ARBA" id="ARBA00022980"/>
    </source>
</evidence>
<evidence type="ECO:0000256" key="4">
    <source>
        <dbReference type="ARBA" id="ARBA00035204"/>
    </source>
</evidence>
<dbReference type="InterPro" id="IPR001854">
    <property type="entry name" value="Ribosomal_uL29"/>
</dbReference>
<gene>
    <name evidence="5" type="primary">rpmC</name>
    <name evidence="6" type="ORF">A3C07_03575</name>
</gene>
<dbReference type="GO" id="GO:0003735">
    <property type="term" value="F:structural constituent of ribosome"/>
    <property type="evidence" value="ECO:0007669"/>
    <property type="project" value="InterPro"/>
</dbReference>
<dbReference type="Proteomes" id="UP000179023">
    <property type="component" value="Unassembled WGS sequence"/>
</dbReference>
<dbReference type="Pfam" id="PF00831">
    <property type="entry name" value="Ribosomal_L29"/>
    <property type="match status" value="1"/>
</dbReference>
<dbReference type="GO" id="GO:0005840">
    <property type="term" value="C:ribosome"/>
    <property type="evidence" value="ECO:0007669"/>
    <property type="project" value="UniProtKB-KW"/>
</dbReference>